<dbReference type="SUPFAM" id="SSF52743">
    <property type="entry name" value="Subtilisin-like"/>
    <property type="match status" value="1"/>
</dbReference>
<evidence type="ECO:0000256" key="2">
    <source>
        <dbReference type="SAM" id="SignalP"/>
    </source>
</evidence>
<dbReference type="GeneID" id="73321223"/>
<evidence type="ECO:0000313" key="4">
    <source>
        <dbReference type="EMBL" id="GKT40240.1"/>
    </source>
</evidence>
<dbReference type="InterPro" id="IPR023827">
    <property type="entry name" value="Peptidase_S8_Asp-AS"/>
</dbReference>
<evidence type="ECO:0000256" key="1">
    <source>
        <dbReference type="ARBA" id="ARBA00022801"/>
    </source>
</evidence>
<dbReference type="EMBL" id="BQXU01000001">
    <property type="protein sequence ID" value="GKT40240.1"/>
    <property type="molecule type" value="Genomic_DNA"/>
</dbReference>
<protein>
    <submittedName>
        <fullName evidence="4">Subtilisin DY</fullName>
    </submittedName>
</protein>
<dbReference type="InterPro" id="IPR036852">
    <property type="entry name" value="Peptidase_S8/S53_dom_sf"/>
</dbReference>
<keyword evidence="2" id="KW-0732">Signal</keyword>
<dbReference type="AlphaFoldDB" id="A0AA37L6C2"/>
<dbReference type="InterPro" id="IPR010259">
    <property type="entry name" value="S8pro/Inhibitor_I9"/>
</dbReference>
<dbReference type="PROSITE" id="PS00136">
    <property type="entry name" value="SUBTILASE_ASP"/>
    <property type="match status" value="1"/>
</dbReference>
<feature type="chain" id="PRO_5041359297" evidence="2">
    <location>
        <begin position="19"/>
        <end position="160"/>
    </location>
</feature>
<sequence>MQAWGFTAAFALARAIAAQQEGSLDGTAVRLAKSYIVEYAAGTIGKRSSLVSRDGVKVVKSFDSDVFNGASVEVTDLNLDSLLGLPDIISVWPNNPAYLEPSAPADADLQSVPSVAHVVTGVSKLHEQGIVGKGVKVGVVDTGIWYNHYASPELNPVTDN</sequence>
<feature type="domain" description="Inhibitor I9" evidence="3">
    <location>
        <begin position="49"/>
        <end position="99"/>
    </location>
</feature>
<keyword evidence="5" id="KW-1185">Reference proteome</keyword>
<dbReference type="Gene3D" id="3.40.50.200">
    <property type="entry name" value="Peptidase S8/S53 domain"/>
    <property type="match status" value="1"/>
</dbReference>
<dbReference type="RefSeq" id="XP_049122590.1">
    <property type="nucleotide sequence ID" value="XM_049266633.1"/>
</dbReference>
<comment type="caution">
    <text evidence="4">The sequence shown here is derived from an EMBL/GenBank/DDBJ whole genome shotgun (WGS) entry which is preliminary data.</text>
</comment>
<name>A0AA37L6C2_9PEZI</name>
<reference evidence="4 5" key="1">
    <citation type="submission" date="2022-03" db="EMBL/GenBank/DDBJ databases">
        <title>Genome data of Colletotrichum spp.</title>
        <authorList>
            <person name="Utami Y.D."/>
            <person name="Hiruma K."/>
        </authorList>
    </citation>
    <scope>NUCLEOTIDE SEQUENCE [LARGE SCALE GENOMIC DNA]</scope>
    <source>
        <strain evidence="4 5">MAFF 239500</strain>
    </source>
</reference>
<evidence type="ECO:0000259" key="3">
    <source>
        <dbReference type="Pfam" id="PF05922"/>
    </source>
</evidence>
<evidence type="ECO:0000313" key="5">
    <source>
        <dbReference type="Proteomes" id="UP001055115"/>
    </source>
</evidence>
<dbReference type="Pfam" id="PF05922">
    <property type="entry name" value="Inhibitor_I9"/>
    <property type="match status" value="1"/>
</dbReference>
<gene>
    <name evidence="4" type="ORF">ColSpa_00421</name>
</gene>
<dbReference type="GO" id="GO:0004252">
    <property type="term" value="F:serine-type endopeptidase activity"/>
    <property type="evidence" value="ECO:0007669"/>
    <property type="project" value="InterPro"/>
</dbReference>
<feature type="signal peptide" evidence="2">
    <location>
        <begin position="1"/>
        <end position="18"/>
    </location>
</feature>
<proteinExistence type="predicted"/>
<dbReference type="GO" id="GO:0006508">
    <property type="term" value="P:proteolysis"/>
    <property type="evidence" value="ECO:0007669"/>
    <property type="project" value="InterPro"/>
</dbReference>
<organism evidence="4 5">
    <name type="scientific">Colletotrichum spaethianum</name>
    <dbReference type="NCBI Taxonomy" id="700344"/>
    <lineage>
        <taxon>Eukaryota</taxon>
        <taxon>Fungi</taxon>
        <taxon>Dikarya</taxon>
        <taxon>Ascomycota</taxon>
        <taxon>Pezizomycotina</taxon>
        <taxon>Sordariomycetes</taxon>
        <taxon>Hypocreomycetidae</taxon>
        <taxon>Glomerellales</taxon>
        <taxon>Glomerellaceae</taxon>
        <taxon>Colletotrichum</taxon>
        <taxon>Colletotrichum spaethianum species complex</taxon>
    </lineage>
</organism>
<keyword evidence="1" id="KW-0378">Hydrolase</keyword>
<accession>A0AA37L6C2</accession>
<dbReference type="Proteomes" id="UP001055115">
    <property type="component" value="Unassembled WGS sequence"/>
</dbReference>